<feature type="compositionally biased region" description="Polar residues" evidence="1">
    <location>
        <begin position="57"/>
        <end position="77"/>
    </location>
</feature>
<evidence type="ECO:0000313" key="2">
    <source>
        <dbReference type="EMBL" id="RUT11561.1"/>
    </source>
</evidence>
<feature type="region of interest" description="Disordered" evidence="1">
    <location>
        <begin position="46"/>
        <end position="88"/>
    </location>
</feature>
<dbReference type="RefSeq" id="WP_106166507.1">
    <property type="nucleotide sequence ID" value="NZ_JAVKZF010000006.1"/>
</dbReference>
<evidence type="ECO:0000256" key="1">
    <source>
        <dbReference type="SAM" id="MobiDB-lite"/>
    </source>
</evidence>
<dbReference type="AlphaFoldDB" id="A0AB37UJL3"/>
<evidence type="ECO:0008006" key="4">
    <source>
        <dbReference type="Google" id="ProtNLM"/>
    </source>
</evidence>
<dbReference type="EMBL" id="RSCK01000024">
    <property type="protein sequence ID" value="RUT11561.1"/>
    <property type="molecule type" value="Genomic_DNA"/>
</dbReference>
<comment type="caution">
    <text evidence="2">The sequence shown here is derived from an EMBL/GenBank/DDBJ whole genome shotgun (WGS) entry which is preliminary data.</text>
</comment>
<proteinExistence type="predicted"/>
<evidence type="ECO:0000313" key="3">
    <source>
        <dbReference type="Proteomes" id="UP000282574"/>
    </source>
</evidence>
<protein>
    <recommendedName>
        <fullName evidence="4">Peptidase S74 domain-containing protein</fullName>
    </recommendedName>
</protein>
<dbReference type="Proteomes" id="UP000282574">
    <property type="component" value="Unassembled WGS sequence"/>
</dbReference>
<gene>
    <name evidence="2" type="ORF">DSM107010_32130</name>
</gene>
<reference evidence="2 3" key="1">
    <citation type="journal article" date="2019" name="Genome Biol. Evol.">
        <title>Day and night: Metabolic profiles and evolutionary relationships of six axenic non-marine cyanobacteria.</title>
        <authorList>
            <person name="Will S.E."/>
            <person name="Henke P."/>
            <person name="Boedeker C."/>
            <person name="Huang S."/>
            <person name="Brinkmann H."/>
            <person name="Rohde M."/>
            <person name="Jarek M."/>
            <person name="Friedl T."/>
            <person name="Seufert S."/>
            <person name="Schumacher M."/>
            <person name="Overmann J."/>
            <person name="Neumann-Schaal M."/>
            <person name="Petersen J."/>
        </authorList>
    </citation>
    <scope>NUCLEOTIDE SEQUENCE [LARGE SCALE GENOMIC DNA]</scope>
    <source>
        <strain evidence="2 3">SAG 39.79</strain>
    </source>
</reference>
<accession>A0AB37UJL3</accession>
<sequence length="207" mass="22735">MKQALQRIHATLDQLETLKQSTTEPSTVTDRPISFQILPVAPKVDLPSPSAIESERPQSPQLPELSSASSVNPSLATKTPVEKPRSAPVATLEQIAQKIQALYYEGPIVNGWIDADPIASASDDEIEEIVFERPDLSSDRSLSPTSYRVCGLDASGEQWSYPCPMDQLLELSVAIARYRKIQELLAQKRQLEAQIKPSAIGENINNS</sequence>
<organism evidence="2 3">
    <name type="scientific">Chroococcidiopsis cubana SAG 39.79</name>
    <dbReference type="NCBI Taxonomy" id="388085"/>
    <lineage>
        <taxon>Bacteria</taxon>
        <taxon>Bacillati</taxon>
        <taxon>Cyanobacteriota</taxon>
        <taxon>Cyanophyceae</taxon>
        <taxon>Chroococcidiopsidales</taxon>
        <taxon>Chroococcidiopsidaceae</taxon>
        <taxon>Chroococcidiopsis</taxon>
    </lineage>
</organism>
<name>A0AB37UJL3_9CYAN</name>
<keyword evidence="3" id="KW-1185">Reference proteome</keyword>